<accession>A0A087TSY1</accession>
<dbReference type="OrthoDB" id="6469498at2759"/>
<evidence type="ECO:0008006" key="3">
    <source>
        <dbReference type="Google" id="ProtNLM"/>
    </source>
</evidence>
<dbReference type="EMBL" id="KK116603">
    <property type="protein sequence ID" value="KFM68220.1"/>
    <property type="molecule type" value="Genomic_DNA"/>
</dbReference>
<dbReference type="AlphaFoldDB" id="A0A087TSY1"/>
<organism evidence="1 2">
    <name type="scientific">Stegodyphus mimosarum</name>
    <name type="common">African social velvet spider</name>
    <dbReference type="NCBI Taxonomy" id="407821"/>
    <lineage>
        <taxon>Eukaryota</taxon>
        <taxon>Metazoa</taxon>
        <taxon>Ecdysozoa</taxon>
        <taxon>Arthropoda</taxon>
        <taxon>Chelicerata</taxon>
        <taxon>Arachnida</taxon>
        <taxon>Araneae</taxon>
        <taxon>Araneomorphae</taxon>
        <taxon>Entelegynae</taxon>
        <taxon>Eresoidea</taxon>
        <taxon>Eresidae</taxon>
        <taxon>Stegodyphus</taxon>
    </lineage>
</organism>
<feature type="non-terminal residue" evidence="1">
    <location>
        <position position="244"/>
    </location>
</feature>
<dbReference type="Proteomes" id="UP000054359">
    <property type="component" value="Unassembled WGS sequence"/>
</dbReference>
<evidence type="ECO:0000313" key="1">
    <source>
        <dbReference type="EMBL" id="KFM68220.1"/>
    </source>
</evidence>
<protein>
    <recommendedName>
        <fullName evidence="3">Transposable element Tc3 transposase</fullName>
    </recommendedName>
</protein>
<dbReference type="GO" id="GO:0003676">
    <property type="term" value="F:nucleic acid binding"/>
    <property type="evidence" value="ECO:0007669"/>
    <property type="project" value="InterPro"/>
</dbReference>
<dbReference type="Gene3D" id="3.30.420.10">
    <property type="entry name" value="Ribonuclease H-like superfamily/Ribonuclease H"/>
    <property type="match status" value="1"/>
</dbReference>
<reference evidence="1 2" key="1">
    <citation type="submission" date="2013-11" db="EMBL/GenBank/DDBJ databases">
        <title>Genome sequencing of Stegodyphus mimosarum.</title>
        <authorList>
            <person name="Bechsgaard J."/>
        </authorList>
    </citation>
    <scope>NUCLEOTIDE SEQUENCE [LARGE SCALE GENOMIC DNA]</scope>
</reference>
<dbReference type="PANTHER" id="PTHR47326:SF1">
    <property type="entry name" value="HTH PSQ-TYPE DOMAIN-CONTAINING PROTEIN"/>
    <property type="match status" value="1"/>
</dbReference>
<evidence type="ECO:0000313" key="2">
    <source>
        <dbReference type="Proteomes" id="UP000054359"/>
    </source>
</evidence>
<dbReference type="InterPro" id="IPR036397">
    <property type="entry name" value="RNaseH_sf"/>
</dbReference>
<sequence>MEVHSEDKGPQTTALGSPHVFLPHQCIQMLQPRDPQLCLDFANEFLVRYDADNNWPLRILWTDEVHFSLNDNINTKNCVHWAERNPHAVAPVPLCDGKVTVWCGITATVVLGPLLFDEATPTGRATGFWYTALLQNYVVLVLCRWNALNDMIWMQDGAHLHIARSVKKLLEQRFDDRIISHHYLFLLPLRYPDLMPIDFWFWGYLKSRVYLCNPQTLSDLMIQWSRFSTVESTLIGMLNELKLY</sequence>
<dbReference type="STRING" id="407821.A0A087TSY1"/>
<keyword evidence="2" id="KW-1185">Reference proteome</keyword>
<dbReference type="PANTHER" id="PTHR47326">
    <property type="entry name" value="TRANSPOSABLE ELEMENT TC3 TRANSPOSASE-LIKE PROTEIN"/>
    <property type="match status" value="1"/>
</dbReference>
<name>A0A087TSY1_STEMI</name>
<gene>
    <name evidence="1" type="ORF">X975_07877</name>
</gene>
<proteinExistence type="predicted"/>